<dbReference type="Proteomes" id="UP000054538">
    <property type="component" value="Unassembled WGS sequence"/>
</dbReference>
<dbReference type="InParanoid" id="A0A0D0DWG7"/>
<protein>
    <submittedName>
        <fullName evidence="1">Uncharacterized protein</fullName>
    </submittedName>
</protein>
<name>A0A0D0DWG7_9AGAM</name>
<gene>
    <name evidence="1" type="ORF">PAXRUDRAFT_822488</name>
</gene>
<dbReference type="EMBL" id="KN824852">
    <property type="protein sequence ID" value="KIK99718.1"/>
    <property type="molecule type" value="Genomic_DNA"/>
</dbReference>
<sequence>MFGRISHDVDRSRRVHLGLIRAGEYRQITLDSENLGRPQADEMHVIGVSKNKGQQEQ</sequence>
<organism evidence="1 2">
    <name type="scientific">Paxillus rubicundulus Ve08.2h10</name>
    <dbReference type="NCBI Taxonomy" id="930991"/>
    <lineage>
        <taxon>Eukaryota</taxon>
        <taxon>Fungi</taxon>
        <taxon>Dikarya</taxon>
        <taxon>Basidiomycota</taxon>
        <taxon>Agaricomycotina</taxon>
        <taxon>Agaricomycetes</taxon>
        <taxon>Agaricomycetidae</taxon>
        <taxon>Boletales</taxon>
        <taxon>Paxilineae</taxon>
        <taxon>Paxillaceae</taxon>
        <taxon>Paxillus</taxon>
    </lineage>
</organism>
<keyword evidence="2" id="KW-1185">Reference proteome</keyword>
<reference evidence="2" key="2">
    <citation type="submission" date="2015-01" db="EMBL/GenBank/DDBJ databases">
        <title>Evolutionary Origins and Diversification of the Mycorrhizal Mutualists.</title>
        <authorList>
            <consortium name="DOE Joint Genome Institute"/>
            <consortium name="Mycorrhizal Genomics Consortium"/>
            <person name="Kohler A."/>
            <person name="Kuo A."/>
            <person name="Nagy L.G."/>
            <person name="Floudas D."/>
            <person name="Copeland A."/>
            <person name="Barry K.W."/>
            <person name="Cichocki N."/>
            <person name="Veneault-Fourrey C."/>
            <person name="LaButti K."/>
            <person name="Lindquist E.A."/>
            <person name="Lipzen A."/>
            <person name="Lundell T."/>
            <person name="Morin E."/>
            <person name="Murat C."/>
            <person name="Riley R."/>
            <person name="Ohm R."/>
            <person name="Sun H."/>
            <person name="Tunlid A."/>
            <person name="Henrissat B."/>
            <person name="Grigoriev I.V."/>
            <person name="Hibbett D.S."/>
            <person name="Martin F."/>
        </authorList>
    </citation>
    <scope>NUCLEOTIDE SEQUENCE [LARGE SCALE GENOMIC DNA]</scope>
    <source>
        <strain evidence="2">Ve08.2h10</strain>
    </source>
</reference>
<reference evidence="1 2" key="1">
    <citation type="submission" date="2014-04" db="EMBL/GenBank/DDBJ databases">
        <authorList>
            <consortium name="DOE Joint Genome Institute"/>
            <person name="Kuo A."/>
            <person name="Kohler A."/>
            <person name="Jargeat P."/>
            <person name="Nagy L.G."/>
            <person name="Floudas D."/>
            <person name="Copeland A."/>
            <person name="Barry K.W."/>
            <person name="Cichocki N."/>
            <person name="Veneault-Fourrey C."/>
            <person name="LaButti K."/>
            <person name="Lindquist E.A."/>
            <person name="Lipzen A."/>
            <person name="Lundell T."/>
            <person name="Morin E."/>
            <person name="Murat C."/>
            <person name="Sun H."/>
            <person name="Tunlid A."/>
            <person name="Henrissat B."/>
            <person name="Grigoriev I.V."/>
            <person name="Hibbett D.S."/>
            <person name="Martin F."/>
            <person name="Nordberg H.P."/>
            <person name="Cantor M.N."/>
            <person name="Hua S.X."/>
        </authorList>
    </citation>
    <scope>NUCLEOTIDE SEQUENCE [LARGE SCALE GENOMIC DNA]</scope>
    <source>
        <strain evidence="1 2">Ve08.2h10</strain>
    </source>
</reference>
<dbReference type="HOGENOM" id="CLU_2997100_0_0_1"/>
<accession>A0A0D0DWG7</accession>
<dbReference type="AlphaFoldDB" id="A0A0D0DWG7"/>
<evidence type="ECO:0000313" key="2">
    <source>
        <dbReference type="Proteomes" id="UP000054538"/>
    </source>
</evidence>
<proteinExistence type="predicted"/>
<evidence type="ECO:0000313" key="1">
    <source>
        <dbReference type="EMBL" id="KIK99718.1"/>
    </source>
</evidence>